<dbReference type="InterPro" id="IPR050325">
    <property type="entry name" value="Prot/Nucl_acid_deglycase"/>
</dbReference>
<dbReference type="SUPFAM" id="SSF52317">
    <property type="entry name" value="Class I glutamine amidotransferase-like"/>
    <property type="match status" value="1"/>
</dbReference>
<dbReference type="STRING" id="1123307.GCA_000380065_01492"/>
<dbReference type="GO" id="GO:0005737">
    <property type="term" value="C:cytoplasm"/>
    <property type="evidence" value="ECO:0007669"/>
    <property type="project" value="TreeGrafter"/>
</dbReference>
<dbReference type="EMBL" id="UHFR01000005">
    <property type="protein sequence ID" value="SUN77371.1"/>
    <property type="molecule type" value="Genomic_DNA"/>
</dbReference>
<name>A0A380L4F2_9STRE</name>
<keyword evidence="3" id="KW-1185">Reference proteome</keyword>
<dbReference type="NCBIfam" id="TIGR01383">
    <property type="entry name" value="not_thiJ"/>
    <property type="match status" value="1"/>
</dbReference>
<evidence type="ECO:0000313" key="3">
    <source>
        <dbReference type="Proteomes" id="UP000254634"/>
    </source>
</evidence>
<dbReference type="Pfam" id="PF01965">
    <property type="entry name" value="DJ-1_PfpI"/>
    <property type="match status" value="1"/>
</dbReference>
<organism evidence="2 3">
    <name type="scientific">Streptococcus massiliensis</name>
    <dbReference type="NCBI Taxonomy" id="313439"/>
    <lineage>
        <taxon>Bacteria</taxon>
        <taxon>Bacillati</taxon>
        <taxon>Bacillota</taxon>
        <taxon>Bacilli</taxon>
        <taxon>Lactobacillales</taxon>
        <taxon>Streptococcaceae</taxon>
        <taxon>Streptococcus</taxon>
    </lineage>
</organism>
<dbReference type="Gene3D" id="3.40.50.880">
    <property type="match status" value="1"/>
</dbReference>
<dbReference type="CDD" id="cd03135">
    <property type="entry name" value="GATase1_DJ-1"/>
    <property type="match status" value="1"/>
</dbReference>
<dbReference type="Proteomes" id="UP000254634">
    <property type="component" value="Unassembled WGS sequence"/>
</dbReference>
<dbReference type="InterPro" id="IPR006287">
    <property type="entry name" value="DJ-1"/>
</dbReference>
<proteinExistence type="predicted"/>
<dbReference type="RefSeq" id="WP_018372202.1">
    <property type="nucleotide sequence ID" value="NZ_UHFR01000005.1"/>
</dbReference>
<dbReference type="PANTHER" id="PTHR48094:SF12">
    <property type="entry name" value="PARKINSON DISEASE PROTEIN 7 HOMOLOG"/>
    <property type="match status" value="1"/>
</dbReference>
<accession>A0A380L4F2</accession>
<evidence type="ECO:0000313" key="2">
    <source>
        <dbReference type="EMBL" id="SUN77371.1"/>
    </source>
</evidence>
<dbReference type="InterPro" id="IPR029062">
    <property type="entry name" value="Class_I_gatase-like"/>
</dbReference>
<gene>
    <name evidence="2" type="primary">yajL</name>
    <name evidence="2" type="ORF">NCTC13765_01890</name>
</gene>
<feature type="domain" description="DJ-1/PfpI" evidence="1">
    <location>
        <begin position="2"/>
        <end position="161"/>
    </location>
</feature>
<dbReference type="InterPro" id="IPR002818">
    <property type="entry name" value="DJ-1/PfpI"/>
</dbReference>
<evidence type="ECO:0000259" key="1">
    <source>
        <dbReference type="Pfam" id="PF01965"/>
    </source>
</evidence>
<dbReference type="AlphaFoldDB" id="A0A380L4F2"/>
<dbReference type="PANTHER" id="PTHR48094">
    <property type="entry name" value="PROTEIN/NUCLEIC ACID DEGLYCASE DJ-1-RELATED"/>
    <property type="match status" value="1"/>
</dbReference>
<reference evidence="2" key="1">
    <citation type="submission" date="2018-06" db="EMBL/GenBank/DDBJ databases">
        <authorList>
            <consortium name="Pathogen Informatics"/>
            <person name="Doyle S."/>
        </authorList>
    </citation>
    <scope>NUCLEOTIDE SEQUENCE [LARGE SCALE GENOMIC DNA]</scope>
    <source>
        <strain evidence="2">NCTC13765</strain>
    </source>
</reference>
<protein>
    <submittedName>
        <fullName evidence="2">4-methyl-5(Beta-hydroxyethyl)-thiazole monophosphate synthesis protein</fullName>
    </submittedName>
</protein>
<dbReference type="OrthoDB" id="9800516at2"/>
<sequence>MKKVALILADGFEEIEALTVVDVLRRAGMTCNMLGFSPFVTGSHGIVVKADALWQGDLEAYDMVVLPGGMPGATNLRDDQLLMTALKQMQEKGKYVAAICAAPLALAKAGILKERHFTCYDGTEEQIKDGHYQKETVVHDDKLITSRGPATALAFAYDLVDTLGGDADKLREAMLYKDVFDK</sequence>